<dbReference type="InterPro" id="IPR011650">
    <property type="entry name" value="Peptidase_M20_dimer"/>
</dbReference>
<evidence type="ECO:0000313" key="4">
    <source>
        <dbReference type="EMBL" id="KCZ63519.1"/>
    </source>
</evidence>
<dbReference type="eggNOG" id="COG1473">
    <property type="taxonomic scope" value="Bacteria"/>
</dbReference>
<reference evidence="4 5" key="1">
    <citation type="journal article" date="2014" name="Antonie Van Leeuwenhoek">
        <title>Hyphomonas beringensis sp. nov. and Hyphomonas chukchiensis sp. nov., isolated from surface seawater of the Bering Sea and Chukchi Sea.</title>
        <authorList>
            <person name="Li C."/>
            <person name="Lai Q."/>
            <person name="Li G."/>
            <person name="Dong C."/>
            <person name="Wang J."/>
            <person name="Liao Y."/>
            <person name="Shao Z."/>
        </authorList>
    </citation>
    <scope>NUCLEOTIDE SEQUENCE [LARGE SCALE GENOMIC DNA]</scope>
    <source>
        <strain evidence="4 5">22II1-22F38</strain>
    </source>
</reference>
<accession>A0A059E6H0</accession>
<dbReference type="InterPro" id="IPR052030">
    <property type="entry name" value="Peptidase_M20/M20A_hydrolases"/>
</dbReference>
<dbReference type="STRING" id="1280948.HY36_14585"/>
<protein>
    <recommendedName>
        <fullName evidence="3">Peptidase M20 dimerisation domain-containing protein</fullName>
    </recommendedName>
</protein>
<dbReference type="AlphaFoldDB" id="A0A059E6H0"/>
<dbReference type="InterPro" id="IPR017439">
    <property type="entry name" value="Amidohydrolase"/>
</dbReference>
<dbReference type="GO" id="GO:0005737">
    <property type="term" value="C:cytoplasm"/>
    <property type="evidence" value="ECO:0007669"/>
    <property type="project" value="TreeGrafter"/>
</dbReference>
<feature type="domain" description="Peptidase M20 dimerisation" evidence="3">
    <location>
        <begin position="217"/>
        <end position="308"/>
    </location>
</feature>
<gene>
    <name evidence="4" type="ORF">HY36_14585</name>
</gene>
<dbReference type="PATRIC" id="fig|1280948.3.peg.1153"/>
<dbReference type="InterPro" id="IPR002933">
    <property type="entry name" value="Peptidase_M20"/>
</dbReference>
<dbReference type="GO" id="GO:0016805">
    <property type="term" value="F:dipeptidase activity"/>
    <property type="evidence" value="ECO:0007669"/>
    <property type="project" value="TreeGrafter"/>
</dbReference>
<dbReference type="SUPFAM" id="SSF53187">
    <property type="entry name" value="Zn-dependent exopeptidases"/>
    <property type="match status" value="1"/>
</dbReference>
<dbReference type="Gene3D" id="3.30.70.360">
    <property type="match status" value="1"/>
</dbReference>
<keyword evidence="5" id="KW-1185">Reference proteome</keyword>
<name>A0A059E6H0_9PROT</name>
<keyword evidence="1" id="KW-0378">Hydrolase</keyword>
<dbReference type="NCBIfam" id="TIGR01891">
    <property type="entry name" value="amidohydrolases"/>
    <property type="match status" value="1"/>
</dbReference>
<proteinExistence type="predicted"/>
<dbReference type="Pfam" id="PF01546">
    <property type="entry name" value="Peptidase_M20"/>
    <property type="match status" value="1"/>
</dbReference>
<dbReference type="Proteomes" id="UP000024547">
    <property type="component" value="Unassembled WGS sequence"/>
</dbReference>
<dbReference type="InterPro" id="IPR017145">
    <property type="entry name" value="Aminobenzoyl-glu_utiliz_pB"/>
</dbReference>
<dbReference type="GO" id="GO:0071713">
    <property type="term" value="F:para-aminobenzoyl-glutamate hydrolase activity"/>
    <property type="evidence" value="ECO:0007669"/>
    <property type="project" value="TreeGrafter"/>
</dbReference>
<dbReference type="PIRSF" id="PIRSF037227">
    <property type="entry name" value="Aminobenzoyl-glu_utiliz_pB"/>
    <property type="match status" value="1"/>
</dbReference>
<feature type="chain" id="PRO_5001571001" description="Peptidase M20 dimerisation domain-containing protein" evidence="2">
    <location>
        <begin position="26"/>
        <end position="486"/>
    </location>
</feature>
<dbReference type="PROSITE" id="PS51257">
    <property type="entry name" value="PROKAR_LIPOPROTEIN"/>
    <property type="match status" value="1"/>
</dbReference>
<dbReference type="EMBL" id="AWFH01000006">
    <property type="protein sequence ID" value="KCZ63519.1"/>
    <property type="molecule type" value="Genomic_DNA"/>
</dbReference>
<dbReference type="Pfam" id="PF07687">
    <property type="entry name" value="M20_dimer"/>
    <property type="match status" value="1"/>
</dbReference>
<feature type="signal peptide" evidence="2">
    <location>
        <begin position="1"/>
        <end position="25"/>
    </location>
</feature>
<dbReference type="PANTHER" id="PTHR30575:SF0">
    <property type="entry name" value="XAA-ARG DIPEPTIDASE"/>
    <property type="match status" value="1"/>
</dbReference>
<evidence type="ECO:0000256" key="2">
    <source>
        <dbReference type="SAM" id="SignalP"/>
    </source>
</evidence>
<dbReference type="Gene3D" id="3.40.630.10">
    <property type="entry name" value="Zn peptidases"/>
    <property type="match status" value="1"/>
</dbReference>
<keyword evidence="2" id="KW-0732">Signal</keyword>
<evidence type="ECO:0000313" key="5">
    <source>
        <dbReference type="Proteomes" id="UP000024547"/>
    </source>
</evidence>
<evidence type="ECO:0000256" key="1">
    <source>
        <dbReference type="ARBA" id="ARBA00022801"/>
    </source>
</evidence>
<organism evidence="4 5">
    <name type="scientific">Hyphomonas atlantica</name>
    <dbReference type="NCBI Taxonomy" id="1280948"/>
    <lineage>
        <taxon>Bacteria</taxon>
        <taxon>Pseudomonadati</taxon>
        <taxon>Pseudomonadota</taxon>
        <taxon>Alphaproteobacteria</taxon>
        <taxon>Hyphomonadales</taxon>
        <taxon>Hyphomonadaceae</taxon>
        <taxon>Hyphomonas</taxon>
    </lineage>
</organism>
<comment type="caution">
    <text evidence="4">The sequence shown here is derived from an EMBL/GenBank/DDBJ whole genome shotgun (WGS) entry which is preliminary data.</text>
</comment>
<dbReference type="GO" id="GO:0046657">
    <property type="term" value="P:folic acid catabolic process"/>
    <property type="evidence" value="ECO:0007669"/>
    <property type="project" value="TreeGrafter"/>
</dbReference>
<evidence type="ECO:0000259" key="3">
    <source>
        <dbReference type="Pfam" id="PF07687"/>
    </source>
</evidence>
<sequence>MPISRSLLMRSILPAFTACLLAACAATPAWPDAAESAALDEARSQAELTAYLSDSLWDWAELGYQEEKSSTLLQETLADAGFTVTPGVADIPTAFVAEYGSGGPVIALLAEMDALPGINQSALPTRKGVNGKLAGHACGHNLFGAGSVSAAIAIRNWLEESGTPGRIRVYGTPAEEGGSGKVYMVRAGLFEDVDIAIHWHPGDRNSAAANTTLANRSAKFRFSGISAHAAGAPEQGRSALDGVEAMNMMANMMHEHIPQDARMHYVITSGGSAPNVVPDFAEVFYYVRHPSPDGVEAIWSRLENAARGAAQGTGTEVEWEVIHGNNPLLVNETLALLMDEKLRIVGGVEYTEAELEFAETISTTLANQSLPLSSASEVQPFEVSLGYGSTDVGDVSYAVPTVGLRTATWVPGTPAHSWQAVAASGTSIGHKGTQVAAETITLAAVELFTNEDLRKKARTEFDEARGPDYEYKSLLGDRDPPLDYRK</sequence>
<dbReference type="InterPro" id="IPR036264">
    <property type="entry name" value="Bact_exopeptidase_dim_dom"/>
</dbReference>
<dbReference type="OrthoDB" id="9781032at2"/>
<dbReference type="PANTHER" id="PTHR30575">
    <property type="entry name" value="PEPTIDASE M20"/>
    <property type="match status" value="1"/>
</dbReference>
<dbReference type="SUPFAM" id="SSF55031">
    <property type="entry name" value="Bacterial exopeptidase dimerisation domain"/>
    <property type="match status" value="1"/>
</dbReference>